<dbReference type="EMBL" id="DTMF01000144">
    <property type="protein sequence ID" value="HGF33840.1"/>
    <property type="molecule type" value="Genomic_DNA"/>
</dbReference>
<evidence type="ECO:0000259" key="1">
    <source>
        <dbReference type="Pfam" id="PF03190"/>
    </source>
</evidence>
<feature type="domain" description="Spermatogenesis-associated protein 20-like TRX" evidence="1">
    <location>
        <begin position="8"/>
        <end position="168"/>
    </location>
</feature>
<dbReference type="AlphaFoldDB" id="A0A7C3V7G7"/>
<proteinExistence type="predicted"/>
<reference evidence="2" key="1">
    <citation type="journal article" date="2020" name="mSystems">
        <title>Genome- and Community-Level Interaction Insights into Carbon Utilization and Element Cycling Functions of Hydrothermarchaeota in Hydrothermal Sediment.</title>
        <authorList>
            <person name="Zhou Z."/>
            <person name="Liu Y."/>
            <person name="Xu W."/>
            <person name="Pan J."/>
            <person name="Luo Z.H."/>
            <person name="Li M."/>
        </authorList>
    </citation>
    <scope>NUCLEOTIDE SEQUENCE [LARGE SCALE GENOMIC DNA]</scope>
    <source>
        <strain evidence="2">SpSt-897</strain>
    </source>
</reference>
<organism evidence="2">
    <name type="scientific">Desulfobacca acetoxidans</name>
    <dbReference type="NCBI Taxonomy" id="60893"/>
    <lineage>
        <taxon>Bacteria</taxon>
        <taxon>Pseudomonadati</taxon>
        <taxon>Thermodesulfobacteriota</taxon>
        <taxon>Desulfobaccia</taxon>
        <taxon>Desulfobaccales</taxon>
        <taxon>Desulfobaccaceae</taxon>
        <taxon>Desulfobacca</taxon>
    </lineage>
</organism>
<dbReference type="InterPro" id="IPR004879">
    <property type="entry name" value="Ssp411-like_TRX"/>
</dbReference>
<dbReference type="InterPro" id="IPR008928">
    <property type="entry name" value="6-hairpin_glycosidase_sf"/>
</dbReference>
<dbReference type="PANTHER" id="PTHR42899:SF1">
    <property type="entry name" value="SPERMATOGENESIS-ASSOCIATED PROTEIN 20"/>
    <property type="match status" value="1"/>
</dbReference>
<dbReference type="Pfam" id="PF03190">
    <property type="entry name" value="Thioredox_DsbH"/>
    <property type="match status" value="1"/>
</dbReference>
<dbReference type="PIRSF" id="PIRSF006402">
    <property type="entry name" value="UCP006402_thioredoxin"/>
    <property type="match status" value="1"/>
</dbReference>
<evidence type="ECO:0000313" key="2">
    <source>
        <dbReference type="EMBL" id="HGF33840.1"/>
    </source>
</evidence>
<dbReference type="SUPFAM" id="SSF52833">
    <property type="entry name" value="Thioredoxin-like"/>
    <property type="match status" value="1"/>
</dbReference>
<protein>
    <submittedName>
        <fullName evidence="2">Thioredoxin domain-containing protein</fullName>
    </submittedName>
</protein>
<dbReference type="InterPro" id="IPR024705">
    <property type="entry name" value="Ssp411"/>
</dbReference>
<dbReference type="Gene3D" id="3.40.30.10">
    <property type="entry name" value="Glutaredoxin"/>
    <property type="match status" value="1"/>
</dbReference>
<dbReference type="InterPro" id="IPR036249">
    <property type="entry name" value="Thioredoxin-like_sf"/>
</dbReference>
<dbReference type="InterPro" id="IPR012341">
    <property type="entry name" value="6hp_glycosidase-like_sf"/>
</dbReference>
<sequence>MTASRRANRLIQETSPYLQQHAYNPVDWYPWGPEALERARREDKPIFLSIGYSTCHWCHVMAHESFENEEIAALMNQNFINIKVDREERPDLDDLYMTAVQLLTGRGGWPMSVFLFPDLKPFYAGTYFPPEDRGGLPGFPRLLLALSDAYRQKRDTVAKMADEVESRLQQLALMAGESREYTPIELSMAAARLKEDFDREHGGLGGAPKFPRALELGFLLTQYRSTGDREALEMVALSLEKMARGGIYDQVGGGFHRYTVDRAWVVPHFEKMLYDNALLVPLYLAHVQITGSPRSRRIARETLDFVLRELGSPQGGFYSAWDADSEGEEGKFYVWKAKEFEEALGTAAPLAAAGFGVTAAGNFEGKNILTLPLTEEELAARFSLTPDQAAQALQAARDRLFRVREGRIKPHRDEKIITAWNGLMLSALALGAQVLEDKKYYEAAARGARFLLTDLCRDGRLHRIWSGGRVAIPGFLDDYAGLANACLDLYETDFDPDWLAAALRLADQMDELFLDEADGTYFYVARDQEAALVRSKSVHDQAVPAGNSLAARVFWRLWRFTEKATPQTRFQAILSRFHNLAVENPWGFPHYLTVAALSLLPPLDVTLVGQPGDARTEALLGEVYRCFLPERRLVLKNPQNQAVLAELVPAVRDYAPVGAEPMAFVCHQFAGQPPTGNPGELAKKLRESQPGG</sequence>
<accession>A0A7C3V7G7</accession>
<dbReference type="SUPFAM" id="SSF48208">
    <property type="entry name" value="Six-hairpin glycosidases"/>
    <property type="match status" value="1"/>
</dbReference>
<dbReference type="Gene3D" id="1.50.10.10">
    <property type="match status" value="1"/>
</dbReference>
<name>A0A7C3V7G7_9BACT</name>
<gene>
    <name evidence="2" type="ORF">ENW96_05550</name>
</gene>
<comment type="caution">
    <text evidence="2">The sequence shown here is derived from an EMBL/GenBank/DDBJ whole genome shotgun (WGS) entry which is preliminary data.</text>
</comment>
<dbReference type="CDD" id="cd02955">
    <property type="entry name" value="SSP411"/>
    <property type="match status" value="1"/>
</dbReference>
<dbReference type="GO" id="GO:0005975">
    <property type="term" value="P:carbohydrate metabolic process"/>
    <property type="evidence" value="ECO:0007669"/>
    <property type="project" value="InterPro"/>
</dbReference>
<dbReference type="PANTHER" id="PTHR42899">
    <property type="entry name" value="SPERMATOGENESIS-ASSOCIATED PROTEIN 20"/>
    <property type="match status" value="1"/>
</dbReference>